<dbReference type="GO" id="GO:0016791">
    <property type="term" value="F:phosphatase activity"/>
    <property type="evidence" value="ECO:0007669"/>
    <property type="project" value="TreeGrafter"/>
</dbReference>
<dbReference type="Gene3D" id="3.40.50.1000">
    <property type="entry name" value="HAD superfamily/HAD-like"/>
    <property type="match status" value="1"/>
</dbReference>
<dbReference type="PANTHER" id="PTHR10000">
    <property type="entry name" value="PHOSPHOSERINE PHOSPHATASE"/>
    <property type="match status" value="1"/>
</dbReference>
<dbReference type="PANTHER" id="PTHR10000:SF53">
    <property type="entry name" value="5-AMINO-6-(5-PHOSPHO-D-RIBITYLAMINO)URACIL PHOSPHATASE YBJI-RELATED"/>
    <property type="match status" value="1"/>
</dbReference>
<dbReference type="RefSeq" id="WP_067943161.1">
    <property type="nucleotide sequence ID" value="NZ_CP014228.1"/>
</dbReference>
<dbReference type="SFLD" id="SFLDS00003">
    <property type="entry name" value="Haloacid_Dehalogenase"/>
    <property type="match status" value="1"/>
</dbReference>
<protein>
    <submittedName>
        <fullName evidence="1">Sugar phosphatase</fullName>
    </submittedName>
</protein>
<dbReference type="Gene3D" id="3.30.1240.10">
    <property type="match status" value="1"/>
</dbReference>
<dbReference type="GO" id="GO:0000287">
    <property type="term" value="F:magnesium ion binding"/>
    <property type="evidence" value="ECO:0007669"/>
    <property type="project" value="TreeGrafter"/>
</dbReference>
<dbReference type="InterPro" id="IPR023214">
    <property type="entry name" value="HAD_sf"/>
</dbReference>
<dbReference type="GO" id="GO:0005829">
    <property type="term" value="C:cytosol"/>
    <property type="evidence" value="ECO:0007669"/>
    <property type="project" value="TreeGrafter"/>
</dbReference>
<evidence type="ECO:0000313" key="2">
    <source>
        <dbReference type="Proteomes" id="UP000065220"/>
    </source>
</evidence>
<gene>
    <name evidence="1" type="ORF">AXF14_10870</name>
</gene>
<name>A0A0X8JFN4_ACTRD</name>
<organism evidence="1 2">
    <name type="scientific">Actinomyces radicidentis</name>
    <dbReference type="NCBI Taxonomy" id="111015"/>
    <lineage>
        <taxon>Bacteria</taxon>
        <taxon>Bacillati</taxon>
        <taxon>Actinomycetota</taxon>
        <taxon>Actinomycetes</taxon>
        <taxon>Actinomycetales</taxon>
        <taxon>Actinomycetaceae</taxon>
        <taxon>Actinomyces</taxon>
    </lineage>
</organism>
<proteinExistence type="predicted"/>
<dbReference type="Pfam" id="PF08282">
    <property type="entry name" value="Hydrolase_3"/>
    <property type="match status" value="1"/>
</dbReference>
<accession>A0A0X8JFN4</accession>
<dbReference type="SUPFAM" id="SSF56784">
    <property type="entry name" value="HAD-like"/>
    <property type="match status" value="1"/>
</dbReference>
<evidence type="ECO:0000313" key="1">
    <source>
        <dbReference type="EMBL" id="AMD87985.1"/>
    </source>
</evidence>
<sequence>MTDTPYAPAEPTPFAQYEPTDLRLVIADMDGTLLDGEGRVPADLGEAVARWREAGVLFAPASGRQLANLHGVLGHVLDGGPVIAENGTFVVIGDEEVHSDTISKDEAVAAIEVTRRLAGNGLDVGAVVACKRCAYIDRSDERFVEQCVKYYEALEVVDDLLALPLDDVLKVAVYDFGDIEREAAPDLRAAVPTVQTVVSGAHWTDMMPSAASKGRALDAIQRRLGVAPEQTAAFGDYLNDRDLYAFSGPSFAMANAHPEIRELARYVAPANTDNGVIRAVDALLAARG</sequence>
<dbReference type="KEGG" id="ard:AXF14_10870"/>
<keyword evidence="2" id="KW-1185">Reference proteome</keyword>
<dbReference type="AlphaFoldDB" id="A0A0X8JFN4"/>
<dbReference type="InterPro" id="IPR036412">
    <property type="entry name" value="HAD-like_sf"/>
</dbReference>
<dbReference type="EMBL" id="CP014228">
    <property type="protein sequence ID" value="AMD87985.1"/>
    <property type="molecule type" value="Genomic_DNA"/>
</dbReference>
<reference evidence="2" key="1">
    <citation type="submission" date="2016-02" db="EMBL/GenBank/DDBJ databases">
        <authorList>
            <person name="Holder M.E."/>
            <person name="Ajami N.J."/>
            <person name="Petrosino J.F."/>
        </authorList>
    </citation>
    <scope>NUCLEOTIDE SEQUENCE [LARGE SCALE GENOMIC DNA]</scope>
    <source>
        <strain evidence="2">CCUG 36733</strain>
    </source>
</reference>
<dbReference type="Proteomes" id="UP000065220">
    <property type="component" value="Chromosome"/>
</dbReference>
<dbReference type="STRING" id="111015.AXF14_10870"/>
<dbReference type="SFLD" id="SFLDG01140">
    <property type="entry name" value="C2.B:_Phosphomannomutase_and_P"/>
    <property type="match status" value="1"/>
</dbReference>